<dbReference type="InterPro" id="IPR000209">
    <property type="entry name" value="Peptidase_S8/S53_dom"/>
</dbReference>
<dbReference type="GO" id="GO:0006508">
    <property type="term" value="P:proteolysis"/>
    <property type="evidence" value="ECO:0007669"/>
    <property type="project" value="UniProtKB-KW"/>
</dbReference>
<dbReference type="Gene3D" id="3.40.50.200">
    <property type="entry name" value="Peptidase S8/S53 domain"/>
    <property type="match status" value="1"/>
</dbReference>
<dbReference type="SUPFAM" id="SSF52743">
    <property type="entry name" value="Subtilisin-like"/>
    <property type="match status" value="1"/>
</dbReference>
<protein>
    <recommendedName>
        <fullName evidence="6">Peptidase S8/S53 domain-containing protein</fullName>
    </recommendedName>
</protein>
<sequence>MRIANSVVLFRTSALARALDYALRPYTGDDAAHPGTVHRPVDVVTLSMGGVASRAWAEAVNAAYEAGVCIVAAAGNNFALGPFGVPTRFIVHPARFGRVIAACGIMANWRPYFGLPTGKMQGCWGPPGKMATALAAFTPNMPWAEMGAPQVVDMNGAGTSSATPQIAAAAALWIAAHRPALQALAEPWRRVEAVRHALFTSAERPSDPEVAEKVGRGVLQARAALAVAPVADLPMTPRDTASLSLLRVLTGLGAAPDARLEMLALEATQLTQLPVADATPNPFEALVPDPDAAAAGLSTERLRQVAEALLDHPRASAPLRAHLSRVRQDLGGARPAPPPAPRPPAAAIPAPAPGAPAPLAPEPPRPLHRQLTAFAFDPSVAQRLDTRDIGTVTLRVPWEPLAPGPVGEYLEVVDVDPTSQRFYAPVDLDHPHLLAQQGLAPSEGAPQFHQQMAYAVASLTIDRFEKALGRKALWSPRELPERPQDDSTYVPRLRVYPHALREANAYYSPARKALLFGYFRASEEDPGDHLPGSFVFTALSQDIAAHETAHALLDGMHRRFNRPTNLDMQAFHEAFADVVALLQHFTFPEIVRDQVARTRGALRTQANLLGALATEFGRAMGTRAALRDYIGRRDPVTGVWARHVPDPAEYEQAREPHARGAILVSAVFDAFLSIYERRTRDLVRIATGGSGVLPAGDLQPDLVNRLAEEAARTADQVLRMCIRALDYCPPVDLTFGEYLRALVTADRDLVPDDDLGYRLAFVEAFRRRAIYPRDVRTLSEDALLWRGPVSERGVGPSPALVEAFAALRPHARSHLDASSREVLFHRARALRAMLHERLKAVLAAQPPGSDDALLLGLDLEAAPTFQVHSARFAERIGPDGQHLPQCIVELLQHRDDARSAARPDLGPVRFEGGATVVVALREGDGEAAALRWVIRKSLRSASRLERQVAFGQSRATGSGWDTYFGARALKTGVEPFAAIHRS</sequence>
<organism evidence="7 8">
    <name type="scientific">Anaeromyxobacter dehalogenans (strain 2CP-C)</name>
    <dbReference type="NCBI Taxonomy" id="290397"/>
    <lineage>
        <taxon>Bacteria</taxon>
        <taxon>Pseudomonadati</taxon>
        <taxon>Myxococcota</taxon>
        <taxon>Myxococcia</taxon>
        <taxon>Myxococcales</taxon>
        <taxon>Cystobacterineae</taxon>
        <taxon>Anaeromyxobacteraceae</taxon>
        <taxon>Anaeromyxobacter</taxon>
    </lineage>
</organism>
<dbReference type="eggNOG" id="COG1404">
    <property type="taxonomic scope" value="Bacteria"/>
</dbReference>
<dbReference type="STRING" id="290397.Adeh_3894"/>
<evidence type="ECO:0000256" key="1">
    <source>
        <dbReference type="ARBA" id="ARBA00022670"/>
    </source>
</evidence>
<reference evidence="7 8" key="1">
    <citation type="submission" date="2006-01" db="EMBL/GenBank/DDBJ databases">
        <title>Complete sequence of Anaeromyxobacter dehalogenans 2CP-C.</title>
        <authorList>
            <consortium name="US DOE Joint Genome Institute"/>
            <person name="Copeland A."/>
            <person name="Lucas S."/>
            <person name="Lapidus A."/>
            <person name="Barry K."/>
            <person name="Detter J.C."/>
            <person name="Glavina T."/>
            <person name="Hammon N."/>
            <person name="Israni S."/>
            <person name="Pitluck S."/>
            <person name="Brettin T."/>
            <person name="Bruce D."/>
            <person name="Han C."/>
            <person name="Tapia R."/>
            <person name="Gilna P."/>
            <person name="Kiss H."/>
            <person name="Schmutz J."/>
            <person name="Larimer F."/>
            <person name="Land M."/>
            <person name="Kyrpides N."/>
            <person name="Anderson I."/>
            <person name="Sanford R.A."/>
            <person name="Ritalahti K.M."/>
            <person name="Thomas H.S."/>
            <person name="Kirby J.R."/>
            <person name="Zhulin I.B."/>
            <person name="Loeffler F.E."/>
            <person name="Richardson P."/>
        </authorList>
    </citation>
    <scope>NUCLEOTIDE SEQUENCE [LARGE SCALE GENOMIC DNA]</scope>
    <source>
        <strain evidence="7 8">2CP-C</strain>
    </source>
</reference>
<feature type="compositionally biased region" description="Pro residues" evidence="5">
    <location>
        <begin position="335"/>
        <end position="364"/>
    </location>
</feature>
<dbReference type="InterPro" id="IPR023828">
    <property type="entry name" value="Peptidase_S8_Ser-AS"/>
</dbReference>
<evidence type="ECO:0000256" key="2">
    <source>
        <dbReference type="ARBA" id="ARBA00022801"/>
    </source>
</evidence>
<dbReference type="AlphaFoldDB" id="Q2IGE8"/>
<dbReference type="PROSITE" id="PS51892">
    <property type="entry name" value="SUBTILASE"/>
    <property type="match status" value="1"/>
</dbReference>
<dbReference type="HOGENOM" id="CLU_287988_0_0_7"/>
<dbReference type="SUPFAM" id="SSF55486">
    <property type="entry name" value="Metalloproteases ('zincins'), catalytic domain"/>
    <property type="match status" value="1"/>
</dbReference>
<evidence type="ECO:0000313" key="8">
    <source>
        <dbReference type="Proteomes" id="UP000001935"/>
    </source>
</evidence>
<comment type="caution">
    <text evidence="4">Lacks conserved residue(s) required for the propagation of feature annotation.</text>
</comment>
<dbReference type="OrthoDB" id="178184at2"/>
<evidence type="ECO:0000256" key="5">
    <source>
        <dbReference type="SAM" id="MobiDB-lite"/>
    </source>
</evidence>
<evidence type="ECO:0000256" key="4">
    <source>
        <dbReference type="PROSITE-ProRule" id="PRU01240"/>
    </source>
</evidence>
<gene>
    <name evidence="7" type="ordered locus">Adeh_3894</name>
</gene>
<dbReference type="InterPro" id="IPR036852">
    <property type="entry name" value="Peptidase_S8/S53_dom_sf"/>
</dbReference>
<evidence type="ECO:0000256" key="3">
    <source>
        <dbReference type="ARBA" id="ARBA00022825"/>
    </source>
</evidence>
<name>Q2IGE8_ANADE</name>
<evidence type="ECO:0000313" key="7">
    <source>
        <dbReference type="EMBL" id="ABC83658.1"/>
    </source>
</evidence>
<keyword evidence="2" id="KW-0378">Hydrolase</keyword>
<dbReference type="Proteomes" id="UP000001935">
    <property type="component" value="Chromosome"/>
</dbReference>
<dbReference type="EMBL" id="CP000251">
    <property type="protein sequence ID" value="ABC83658.1"/>
    <property type="molecule type" value="Genomic_DNA"/>
</dbReference>
<feature type="domain" description="Peptidase S8/S53" evidence="6">
    <location>
        <begin position="38"/>
        <end position="217"/>
    </location>
</feature>
<dbReference type="KEGG" id="ade:Adeh_3894"/>
<evidence type="ECO:0000259" key="6">
    <source>
        <dbReference type="Pfam" id="PF00082"/>
    </source>
</evidence>
<feature type="region of interest" description="Disordered" evidence="5">
    <location>
        <begin position="329"/>
        <end position="366"/>
    </location>
</feature>
<dbReference type="Pfam" id="PF00082">
    <property type="entry name" value="Peptidase_S8"/>
    <property type="match status" value="1"/>
</dbReference>
<keyword evidence="1" id="KW-0645">Protease</keyword>
<dbReference type="CDD" id="cd09598">
    <property type="entry name" value="M4_like"/>
    <property type="match status" value="1"/>
</dbReference>
<dbReference type="PROSITE" id="PS00138">
    <property type="entry name" value="SUBTILASE_SER"/>
    <property type="match status" value="1"/>
</dbReference>
<comment type="similarity">
    <text evidence="4">Belongs to the peptidase S8 family.</text>
</comment>
<proteinExistence type="inferred from homology"/>
<dbReference type="GO" id="GO:0004252">
    <property type="term" value="F:serine-type endopeptidase activity"/>
    <property type="evidence" value="ECO:0007669"/>
    <property type="project" value="InterPro"/>
</dbReference>
<keyword evidence="3" id="KW-0720">Serine protease</keyword>
<accession>Q2IGE8</accession>